<feature type="region of interest" description="Disordered" evidence="1">
    <location>
        <begin position="1"/>
        <end position="37"/>
    </location>
</feature>
<protein>
    <submittedName>
        <fullName evidence="2">Uncharacterized protein</fullName>
    </submittedName>
</protein>
<feature type="non-terminal residue" evidence="2">
    <location>
        <position position="1"/>
    </location>
</feature>
<dbReference type="RefSeq" id="WP_212555781.1">
    <property type="nucleotide sequence ID" value="NZ_JAGXOE010000723.1"/>
</dbReference>
<gene>
    <name evidence="2" type="ORF">KFZ73_27590</name>
</gene>
<evidence type="ECO:0000256" key="1">
    <source>
        <dbReference type="SAM" id="MobiDB-lite"/>
    </source>
</evidence>
<name>A0ABS5NL29_TSUPA</name>
<accession>A0ABS5NL29</accession>
<sequence>ASEPPASDGASDQTDAGEPFPGDLPITGEGQTAGPAEANAVEGTGSAVDVLAWADKLIDDLPFMRPEQIAHLEQDRKELAKFAILKATDLNKAKALEAAIV</sequence>
<organism evidence="2 3">
    <name type="scientific">Tsukamurella paurometabola</name>
    <name type="common">Corynebacterium paurometabolum</name>
    <dbReference type="NCBI Taxonomy" id="2061"/>
    <lineage>
        <taxon>Bacteria</taxon>
        <taxon>Bacillati</taxon>
        <taxon>Actinomycetota</taxon>
        <taxon>Actinomycetes</taxon>
        <taxon>Mycobacteriales</taxon>
        <taxon>Tsukamurellaceae</taxon>
        <taxon>Tsukamurella</taxon>
    </lineage>
</organism>
<dbReference type="EMBL" id="JAGXOE010000723">
    <property type="protein sequence ID" value="MBS4104985.1"/>
    <property type="molecule type" value="Genomic_DNA"/>
</dbReference>
<proteinExistence type="predicted"/>
<comment type="caution">
    <text evidence="2">The sequence shown here is derived from an EMBL/GenBank/DDBJ whole genome shotgun (WGS) entry which is preliminary data.</text>
</comment>
<evidence type="ECO:0000313" key="2">
    <source>
        <dbReference type="EMBL" id="MBS4104985.1"/>
    </source>
</evidence>
<evidence type="ECO:0000313" key="3">
    <source>
        <dbReference type="Proteomes" id="UP000676853"/>
    </source>
</evidence>
<keyword evidence="3" id="KW-1185">Reference proteome</keyword>
<dbReference type="Proteomes" id="UP000676853">
    <property type="component" value="Unassembled WGS sequence"/>
</dbReference>
<reference evidence="2 3" key="1">
    <citation type="submission" date="2021-04" db="EMBL/GenBank/DDBJ databases">
        <title>Whole genome sequence analysis of a thiophenic sulfur metabolizing bacteria.</title>
        <authorList>
            <person name="Akhtar N."/>
            <person name="Akram J."/>
            <person name="Aslam A."/>
        </authorList>
    </citation>
    <scope>NUCLEOTIDE SEQUENCE [LARGE SCALE GENOMIC DNA]</scope>
    <source>
        <strain evidence="2 3">3OW</strain>
    </source>
</reference>
<feature type="non-terminal residue" evidence="2">
    <location>
        <position position="101"/>
    </location>
</feature>